<proteinExistence type="predicted"/>
<evidence type="ECO:0000313" key="2">
    <source>
        <dbReference type="EMBL" id="RZU46552.1"/>
    </source>
</evidence>
<protein>
    <submittedName>
        <fullName evidence="2">Uncharacterized protein</fullName>
    </submittedName>
</protein>
<dbReference type="OrthoDB" id="5111817at2"/>
<keyword evidence="3" id="KW-1185">Reference proteome</keyword>
<dbReference type="AlphaFoldDB" id="A0A4Q7Z7Q9"/>
<dbReference type="EMBL" id="SHKY01000002">
    <property type="protein sequence ID" value="RZU46552.1"/>
    <property type="molecule type" value="Genomic_DNA"/>
</dbReference>
<feature type="region of interest" description="Disordered" evidence="1">
    <location>
        <begin position="234"/>
        <end position="263"/>
    </location>
</feature>
<name>A0A4Q7Z7Q9_9ACTN</name>
<dbReference type="RefSeq" id="WP_130513753.1">
    <property type="nucleotide sequence ID" value="NZ_SHKY01000002.1"/>
</dbReference>
<sequence>MHAKLSWGLPTVAIVNIDEQERWPSRHGEPWTEEDYARLMRCIAAGASLVEVAGELGRSSSGVQGQLRRLVPAEVPARTRVEWLRAKLAEDGFDWRAALRASATTDASVVWLDDDDNRVRAGWSDRVALPTLAARLQRSESAVVARLIGLGLAANVVEVVDRIGASADGAVEARARLARAERVEAVYVVVVETGDRPQVSVHHSREHAEQHRQEVAGPAARAWVLRRLLDGRDTWSPDSPQMSPMPVASDESTTVRCQGLLTD</sequence>
<comment type="caution">
    <text evidence="2">The sequence shown here is derived from an EMBL/GenBank/DDBJ whole genome shotgun (WGS) entry which is preliminary data.</text>
</comment>
<dbReference type="Proteomes" id="UP000292564">
    <property type="component" value="Unassembled WGS sequence"/>
</dbReference>
<evidence type="ECO:0000256" key="1">
    <source>
        <dbReference type="SAM" id="MobiDB-lite"/>
    </source>
</evidence>
<gene>
    <name evidence="2" type="ORF">EV385_6626</name>
</gene>
<accession>A0A4Q7Z7Q9</accession>
<evidence type="ECO:0000313" key="3">
    <source>
        <dbReference type="Proteomes" id="UP000292564"/>
    </source>
</evidence>
<reference evidence="2 3" key="1">
    <citation type="submission" date="2019-02" db="EMBL/GenBank/DDBJ databases">
        <title>Sequencing the genomes of 1000 actinobacteria strains.</title>
        <authorList>
            <person name="Klenk H.-P."/>
        </authorList>
    </citation>
    <scope>NUCLEOTIDE SEQUENCE [LARGE SCALE GENOMIC DNA]</scope>
    <source>
        <strain evidence="2 3">DSM 45162</strain>
    </source>
</reference>
<organism evidence="2 3">
    <name type="scientific">Krasilnikovia cinnamomea</name>
    <dbReference type="NCBI Taxonomy" id="349313"/>
    <lineage>
        <taxon>Bacteria</taxon>
        <taxon>Bacillati</taxon>
        <taxon>Actinomycetota</taxon>
        <taxon>Actinomycetes</taxon>
        <taxon>Micromonosporales</taxon>
        <taxon>Micromonosporaceae</taxon>
        <taxon>Krasilnikovia</taxon>
    </lineage>
</organism>